<dbReference type="Proteomes" id="UP000003009">
    <property type="component" value="Unassembled WGS sequence"/>
</dbReference>
<evidence type="ECO:0000313" key="4">
    <source>
        <dbReference type="Proteomes" id="UP000003009"/>
    </source>
</evidence>
<name>C4GMH9_9NEIS</name>
<evidence type="ECO:0000313" key="3">
    <source>
        <dbReference type="EMBL" id="EEP66937.1"/>
    </source>
</evidence>
<proteinExistence type="predicted"/>
<accession>C4GMH9</accession>
<organism evidence="3 4">
    <name type="scientific">Kingella oralis ATCC 51147</name>
    <dbReference type="NCBI Taxonomy" id="629741"/>
    <lineage>
        <taxon>Bacteria</taxon>
        <taxon>Pseudomonadati</taxon>
        <taxon>Pseudomonadota</taxon>
        <taxon>Betaproteobacteria</taxon>
        <taxon>Neisseriales</taxon>
        <taxon>Neisseriaceae</taxon>
        <taxon>Kingella</taxon>
    </lineage>
</organism>
<evidence type="ECO:0000256" key="2">
    <source>
        <dbReference type="SAM" id="Phobius"/>
    </source>
</evidence>
<feature type="transmembrane region" description="Helical" evidence="2">
    <location>
        <begin position="31"/>
        <end position="48"/>
    </location>
</feature>
<keyword evidence="2" id="KW-0812">Transmembrane</keyword>
<dbReference type="HOGENOM" id="CLU_2180322_0_0_4"/>
<evidence type="ECO:0000256" key="1">
    <source>
        <dbReference type="SAM" id="MobiDB-lite"/>
    </source>
</evidence>
<reference evidence="3" key="1">
    <citation type="submission" date="2009-04" db="EMBL/GenBank/DDBJ databases">
        <authorList>
            <person name="Weinstock G."/>
            <person name="Sodergren E."/>
            <person name="Clifton S."/>
            <person name="Fulton L."/>
            <person name="Fulton B."/>
            <person name="Courtney L."/>
            <person name="Fronick C."/>
            <person name="Harrison M."/>
            <person name="Strong C."/>
            <person name="Farmer C."/>
            <person name="Delahaunty K."/>
            <person name="Markovic C."/>
            <person name="Hall O."/>
            <person name="Minx P."/>
            <person name="Tomlinson C."/>
            <person name="Mitreva M."/>
            <person name="Nelson J."/>
            <person name="Hou S."/>
            <person name="Wollam A."/>
            <person name="Pepin K.H."/>
            <person name="Johnson M."/>
            <person name="Bhonagiri V."/>
            <person name="Nash W.E."/>
            <person name="Warren W."/>
            <person name="Chinwalla A."/>
            <person name="Mardis E.R."/>
            <person name="Wilson R.K."/>
        </authorList>
    </citation>
    <scope>NUCLEOTIDE SEQUENCE [LARGE SCALE GENOMIC DNA]</scope>
    <source>
        <strain evidence="3">ATCC 51147</strain>
    </source>
</reference>
<dbReference type="AlphaFoldDB" id="C4GMH9"/>
<dbReference type="EMBL" id="ACJW02000007">
    <property type="protein sequence ID" value="EEP66937.1"/>
    <property type="molecule type" value="Genomic_DNA"/>
</dbReference>
<feature type="region of interest" description="Disordered" evidence="1">
    <location>
        <begin position="90"/>
        <end position="109"/>
    </location>
</feature>
<keyword evidence="2" id="KW-0472">Membrane</keyword>
<gene>
    <name evidence="3" type="ORF">GCWU000324_02913</name>
</gene>
<keyword evidence="4" id="KW-1185">Reference proteome</keyword>
<dbReference type="GeneID" id="84907859"/>
<sequence length="109" mass="11688">MMAVSGCLSFQAAYAPAVVLAILTAPQFHFSFATPLRYAGCLLVFFIFRQSRRFAAYHEQGQAPAPHRSPTIRATPKGSLKIITPAVAHQPHQTNCGGQTSCPPYGLAG</sequence>
<feature type="compositionally biased region" description="Polar residues" evidence="1">
    <location>
        <begin position="91"/>
        <end position="102"/>
    </location>
</feature>
<dbReference type="STRING" id="629741.GCWU000324_02913"/>
<keyword evidence="2" id="KW-1133">Transmembrane helix</keyword>
<comment type="caution">
    <text evidence="3">The sequence shown here is derived from an EMBL/GenBank/DDBJ whole genome shotgun (WGS) entry which is preliminary data.</text>
</comment>
<dbReference type="RefSeq" id="WP_003798520.1">
    <property type="nucleotide sequence ID" value="NZ_GG665873.1"/>
</dbReference>
<protein>
    <submittedName>
        <fullName evidence="3">Uncharacterized protein</fullName>
    </submittedName>
</protein>